<dbReference type="STRING" id="51028.A0A0N4V1B6"/>
<evidence type="ECO:0000313" key="7">
    <source>
        <dbReference type="WBParaSite" id="EVEC_0000374001-mRNA-1"/>
    </source>
</evidence>
<sequence>MMTSYPYRYFYLTAVTFCSLQWSTVKAQTFDVPYAEEHNRLQIALLRNYSKLKRPTKSLSHPTFVNIGTYISHLSVDQVEQTISLCGTMFAMWQDDFLVWNPDKYGNIKQTKFYQWEIWTPDIQFVNSKDFSAVTSFKTIIFLFGSVLGAAQTEEIRKNSAVVVTMDDSESTSSTVYLEYYFTTTIGCTFDFSNFPYDKQECPLVIVPTLRMNGIVLRSVAENMAFSLFGANNLQEKSIVSSWQVNRIWSDLQLYDGSSNQESSTISNFEFQADLTHVYELENEKLRVFLQQLNDLHIVFCNRSNYDWTAELKWLMLQRFQPYFGVTLILPAVVAFLICIFSTLLSSPSVAISVLLTNFLLISLFFEDLHSVLPPAIGGVPKIGSNSIYDSYKPNFLN</sequence>
<dbReference type="CDD" id="cd18989">
    <property type="entry name" value="LGIC_ECD_cation"/>
    <property type="match status" value="1"/>
</dbReference>
<evidence type="ECO:0000256" key="3">
    <source>
        <dbReference type="SAM" id="Phobius"/>
    </source>
</evidence>
<keyword evidence="2 3" id="KW-0472">Membrane</keyword>
<evidence type="ECO:0000256" key="1">
    <source>
        <dbReference type="ARBA" id="ARBA00004141"/>
    </source>
</evidence>
<dbReference type="PROSITE" id="PS00236">
    <property type="entry name" value="NEUROTR_ION_CHANNEL"/>
    <property type="match status" value="1"/>
</dbReference>
<dbReference type="Proteomes" id="UP000274131">
    <property type="component" value="Unassembled WGS sequence"/>
</dbReference>
<name>A0A0N4V1B6_ENTVE</name>
<evidence type="ECO:0000313" key="6">
    <source>
        <dbReference type="Proteomes" id="UP000274131"/>
    </source>
</evidence>
<keyword evidence="3" id="KW-1133">Transmembrane helix</keyword>
<feature type="domain" description="Neurotransmitter-gated ion-channel ligand-binding" evidence="4">
    <location>
        <begin position="40"/>
        <end position="218"/>
    </location>
</feature>
<dbReference type="Pfam" id="PF02931">
    <property type="entry name" value="Neur_chan_LBD"/>
    <property type="match status" value="1"/>
</dbReference>
<dbReference type="InterPro" id="IPR006202">
    <property type="entry name" value="Neur_chan_lig-bd"/>
</dbReference>
<keyword evidence="6" id="KW-1185">Reference proteome</keyword>
<evidence type="ECO:0000256" key="2">
    <source>
        <dbReference type="ARBA" id="ARBA00023136"/>
    </source>
</evidence>
<reference evidence="7" key="1">
    <citation type="submission" date="2017-02" db="UniProtKB">
        <authorList>
            <consortium name="WormBaseParasite"/>
        </authorList>
    </citation>
    <scope>IDENTIFICATION</scope>
</reference>
<organism evidence="7">
    <name type="scientific">Enterobius vermicularis</name>
    <name type="common">Human pinworm</name>
    <dbReference type="NCBI Taxonomy" id="51028"/>
    <lineage>
        <taxon>Eukaryota</taxon>
        <taxon>Metazoa</taxon>
        <taxon>Ecdysozoa</taxon>
        <taxon>Nematoda</taxon>
        <taxon>Chromadorea</taxon>
        <taxon>Rhabditida</taxon>
        <taxon>Spirurina</taxon>
        <taxon>Oxyuridomorpha</taxon>
        <taxon>Oxyuroidea</taxon>
        <taxon>Oxyuridae</taxon>
        <taxon>Enterobius</taxon>
    </lineage>
</organism>
<dbReference type="WBParaSite" id="EVEC_0000374001-mRNA-1">
    <property type="protein sequence ID" value="EVEC_0000374001-mRNA-1"/>
    <property type="gene ID" value="EVEC_0000374001"/>
</dbReference>
<dbReference type="OrthoDB" id="5975154at2759"/>
<evidence type="ECO:0000313" key="5">
    <source>
        <dbReference type="EMBL" id="VDD88305.1"/>
    </source>
</evidence>
<feature type="transmembrane region" description="Helical" evidence="3">
    <location>
        <begin position="323"/>
        <end position="344"/>
    </location>
</feature>
<dbReference type="AlphaFoldDB" id="A0A0N4V1B6"/>
<dbReference type="GO" id="GO:0016020">
    <property type="term" value="C:membrane"/>
    <property type="evidence" value="ECO:0007669"/>
    <property type="project" value="UniProtKB-SubCell"/>
</dbReference>
<dbReference type="GO" id="GO:0004888">
    <property type="term" value="F:transmembrane signaling receptor activity"/>
    <property type="evidence" value="ECO:0007669"/>
    <property type="project" value="InterPro"/>
</dbReference>
<evidence type="ECO:0000259" key="4">
    <source>
        <dbReference type="Pfam" id="PF02931"/>
    </source>
</evidence>
<keyword evidence="3" id="KW-0812">Transmembrane</keyword>
<dbReference type="EMBL" id="UXUI01007597">
    <property type="protein sequence ID" value="VDD88305.1"/>
    <property type="molecule type" value="Genomic_DNA"/>
</dbReference>
<dbReference type="InterPro" id="IPR006201">
    <property type="entry name" value="Neur_channel"/>
</dbReference>
<reference evidence="5 6" key="2">
    <citation type="submission" date="2018-10" db="EMBL/GenBank/DDBJ databases">
        <authorList>
            <consortium name="Pathogen Informatics"/>
        </authorList>
    </citation>
    <scope>NUCLEOTIDE SEQUENCE [LARGE SCALE GENOMIC DNA]</scope>
</reference>
<dbReference type="PANTHER" id="PTHR18945">
    <property type="entry name" value="NEUROTRANSMITTER GATED ION CHANNEL"/>
    <property type="match status" value="1"/>
</dbReference>
<accession>A0A0N4V1B6</accession>
<dbReference type="InterPro" id="IPR018000">
    <property type="entry name" value="Neurotransmitter_ion_chnl_CS"/>
</dbReference>
<dbReference type="InterPro" id="IPR036734">
    <property type="entry name" value="Neur_chan_lig-bd_sf"/>
</dbReference>
<dbReference type="GO" id="GO:0005230">
    <property type="term" value="F:extracellular ligand-gated monoatomic ion channel activity"/>
    <property type="evidence" value="ECO:0007669"/>
    <property type="project" value="InterPro"/>
</dbReference>
<comment type="subcellular location">
    <subcellularLocation>
        <location evidence="1">Membrane</location>
        <topology evidence="1">Multi-pass membrane protein</topology>
    </subcellularLocation>
</comment>
<gene>
    <name evidence="5" type="ORF">EVEC_LOCUS3448</name>
</gene>
<feature type="transmembrane region" description="Helical" evidence="3">
    <location>
        <begin position="350"/>
        <end position="366"/>
    </location>
</feature>
<dbReference type="SUPFAM" id="SSF63712">
    <property type="entry name" value="Nicotinic receptor ligand binding domain-like"/>
    <property type="match status" value="1"/>
</dbReference>
<protein>
    <submittedName>
        <fullName evidence="7">Neur_chan_LBD domain-containing protein</fullName>
    </submittedName>
</protein>
<dbReference type="Gene3D" id="2.70.170.10">
    <property type="entry name" value="Neurotransmitter-gated ion-channel ligand-binding domain"/>
    <property type="match status" value="1"/>
</dbReference>
<proteinExistence type="predicted"/>